<reference evidence="6 7" key="1">
    <citation type="submission" date="2020-04" db="EMBL/GenBank/DDBJ databases">
        <authorList>
            <person name="De Canck E."/>
        </authorList>
    </citation>
    <scope>NUCLEOTIDE SEQUENCE [LARGE SCALE GENOMIC DNA]</scope>
    <source>
        <strain evidence="6 7">LMG 26845</strain>
    </source>
</reference>
<name>A0A6J5AUE0_9BURK</name>
<evidence type="ECO:0000256" key="1">
    <source>
        <dbReference type="ARBA" id="ARBA00001968"/>
    </source>
</evidence>
<keyword evidence="5" id="KW-0479">Metal-binding</keyword>
<comment type="cofactor">
    <cofactor evidence="5">
        <name>Mg(2+)</name>
        <dbReference type="ChEBI" id="CHEBI:18420"/>
    </cofactor>
</comment>
<dbReference type="Pfam" id="PF03737">
    <property type="entry name" value="RraA-like"/>
    <property type="match status" value="1"/>
</dbReference>
<dbReference type="InterPro" id="IPR036704">
    <property type="entry name" value="RraA/RraA-like_sf"/>
</dbReference>
<protein>
    <recommendedName>
        <fullName evidence="2">Putative 4-hydroxy-4-methyl-2-oxoglutarate aldolase</fullName>
    </recommendedName>
    <alternativeName>
        <fullName evidence="3">Regulator of ribonuclease activity homolog</fullName>
    </alternativeName>
    <alternativeName>
        <fullName evidence="4">RraA-like protein</fullName>
    </alternativeName>
</protein>
<proteinExistence type="predicted"/>
<accession>A0A6J5AUE0</accession>
<dbReference type="EMBL" id="CADIJR010000047">
    <property type="protein sequence ID" value="CAB3679011.1"/>
    <property type="molecule type" value="Genomic_DNA"/>
</dbReference>
<dbReference type="SUPFAM" id="SSF89562">
    <property type="entry name" value="RraA-like"/>
    <property type="match status" value="1"/>
</dbReference>
<evidence type="ECO:0000256" key="5">
    <source>
        <dbReference type="PIRSR" id="PIRSR605493-1"/>
    </source>
</evidence>
<evidence type="ECO:0000256" key="4">
    <source>
        <dbReference type="ARBA" id="ARBA00030169"/>
    </source>
</evidence>
<comment type="cofactor">
    <cofactor evidence="1">
        <name>a divalent metal cation</name>
        <dbReference type="ChEBI" id="CHEBI:60240"/>
    </cofactor>
</comment>
<dbReference type="CDD" id="cd16841">
    <property type="entry name" value="RraA_family"/>
    <property type="match status" value="1"/>
</dbReference>
<organism evidence="6 7">
    <name type="scientific">Achromobacter insuavis</name>
    <dbReference type="NCBI Taxonomy" id="1287735"/>
    <lineage>
        <taxon>Bacteria</taxon>
        <taxon>Pseudomonadati</taxon>
        <taxon>Pseudomonadota</taxon>
        <taxon>Betaproteobacteria</taxon>
        <taxon>Burkholderiales</taxon>
        <taxon>Alcaligenaceae</taxon>
        <taxon>Achromobacter</taxon>
    </lineage>
</organism>
<dbReference type="GO" id="GO:0046872">
    <property type="term" value="F:metal ion binding"/>
    <property type="evidence" value="ECO:0007669"/>
    <property type="project" value="UniProtKB-KW"/>
</dbReference>
<feature type="binding site" evidence="5">
    <location>
        <position position="138"/>
    </location>
    <ligand>
        <name>Mg(2+)</name>
        <dbReference type="ChEBI" id="CHEBI:18420"/>
    </ligand>
</feature>
<evidence type="ECO:0000256" key="3">
    <source>
        <dbReference type="ARBA" id="ARBA00029596"/>
    </source>
</evidence>
<dbReference type="Proteomes" id="UP000507979">
    <property type="component" value="Unassembled WGS sequence"/>
</dbReference>
<dbReference type="InterPro" id="IPR005493">
    <property type="entry name" value="RraA/RraA-like"/>
</dbReference>
<dbReference type="PANTHER" id="PTHR33254:SF4">
    <property type="entry name" value="4-HYDROXY-4-METHYL-2-OXOGLUTARATE ALDOLASE 3-RELATED"/>
    <property type="match status" value="1"/>
</dbReference>
<dbReference type="NCBIfam" id="NF004850">
    <property type="entry name" value="PRK06201.1"/>
    <property type="match status" value="1"/>
</dbReference>
<gene>
    <name evidence="6" type="primary">rraA_1</name>
    <name evidence="6" type="ORF">LMG26845_04166</name>
</gene>
<feature type="binding site" evidence="5">
    <location>
        <position position="137"/>
    </location>
    <ligand>
        <name>substrate</name>
    </ligand>
</feature>
<dbReference type="Gene3D" id="3.50.30.40">
    <property type="entry name" value="Ribonuclease E inhibitor RraA/RraA-like"/>
    <property type="match status" value="1"/>
</dbReference>
<dbReference type="PANTHER" id="PTHR33254">
    <property type="entry name" value="4-HYDROXY-4-METHYL-2-OXOGLUTARATE ALDOLASE 3-RELATED"/>
    <property type="match status" value="1"/>
</dbReference>
<evidence type="ECO:0000256" key="2">
    <source>
        <dbReference type="ARBA" id="ARBA00016549"/>
    </source>
</evidence>
<evidence type="ECO:0000313" key="6">
    <source>
        <dbReference type="EMBL" id="CAB3679011.1"/>
    </source>
</evidence>
<feature type="binding site" evidence="5">
    <location>
        <begin position="115"/>
        <end position="118"/>
    </location>
    <ligand>
        <name>substrate</name>
    </ligand>
</feature>
<keyword evidence="7" id="KW-1185">Reference proteome</keyword>
<evidence type="ECO:0000313" key="7">
    <source>
        <dbReference type="Proteomes" id="UP000507979"/>
    </source>
</evidence>
<sequence length="242" mass="25005">MRVRLLPFTPSRKFLAMNPIGYRILPRPAPAVAADVLAGFAAIGSAQISDCMNRLYGVSGLRPLHAGNQRTVGLALTVKTRPGDNLMIHKAISLGGAGDVIVVDGAGDTSNALVGELMMMDAQGRGIAGFVIDGAVRDLDVFAQGQFGCFARAVSHKGPYKDGPGEINVPVSVGGQVVNPGDVVVGDADGVVVIPAEHAAAVLALAAKKEADEAVAKEKLRAGTYTKPWLEKTLAEKTGAAK</sequence>
<dbReference type="AlphaFoldDB" id="A0A6J5AUE0"/>
<keyword evidence="5" id="KW-0460">Magnesium</keyword>